<dbReference type="RefSeq" id="WP_135996176.1">
    <property type="nucleotide sequence ID" value="NZ_CP071057.1"/>
</dbReference>
<comment type="subcellular location">
    <subcellularLocation>
        <location evidence="1">Membrane</location>
        <topology evidence="1">Multi-pass membrane protein</topology>
    </subcellularLocation>
</comment>
<protein>
    <submittedName>
        <fullName evidence="7">Calcium/sodium antiporter</fullName>
    </submittedName>
</protein>
<dbReference type="OrthoDB" id="9794225at2"/>
<dbReference type="GO" id="GO:0005886">
    <property type="term" value="C:plasma membrane"/>
    <property type="evidence" value="ECO:0007669"/>
    <property type="project" value="TreeGrafter"/>
</dbReference>
<feature type="transmembrane region" description="Helical" evidence="5">
    <location>
        <begin position="128"/>
        <end position="147"/>
    </location>
</feature>
<evidence type="ECO:0000256" key="5">
    <source>
        <dbReference type="SAM" id="Phobius"/>
    </source>
</evidence>
<feature type="transmembrane region" description="Helical" evidence="5">
    <location>
        <begin position="242"/>
        <end position="263"/>
    </location>
</feature>
<comment type="caution">
    <text evidence="7">The sequence shown here is derived from an EMBL/GenBank/DDBJ whole genome shotgun (WGS) entry which is preliminary data.</text>
</comment>
<evidence type="ECO:0000313" key="8">
    <source>
        <dbReference type="Proteomes" id="UP000308054"/>
    </source>
</evidence>
<organism evidence="7 8">
    <name type="scientific">Marinicauda algicola</name>
    <dbReference type="NCBI Taxonomy" id="2029849"/>
    <lineage>
        <taxon>Bacteria</taxon>
        <taxon>Pseudomonadati</taxon>
        <taxon>Pseudomonadota</taxon>
        <taxon>Alphaproteobacteria</taxon>
        <taxon>Maricaulales</taxon>
        <taxon>Maricaulaceae</taxon>
        <taxon>Marinicauda</taxon>
    </lineage>
</organism>
<dbReference type="Proteomes" id="UP000308054">
    <property type="component" value="Unassembled WGS sequence"/>
</dbReference>
<keyword evidence="8" id="KW-1185">Reference proteome</keyword>
<keyword evidence="3 5" id="KW-1133">Transmembrane helix</keyword>
<dbReference type="Pfam" id="PF01699">
    <property type="entry name" value="Na_Ca_ex"/>
    <property type="match status" value="2"/>
</dbReference>
<dbReference type="PANTHER" id="PTHR10846">
    <property type="entry name" value="SODIUM/POTASSIUM/CALCIUM EXCHANGER"/>
    <property type="match status" value="1"/>
</dbReference>
<dbReference type="GO" id="GO:0008273">
    <property type="term" value="F:calcium, potassium:sodium antiporter activity"/>
    <property type="evidence" value="ECO:0007669"/>
    <property type="project" value="TreeGrafter"/>
</dbReference>
<dbReference type="InterPro" id="IPR044880">
    <property type="entry name" value="NCX_ion-bd_dom_sf"/>
</dbReference>
<dbReference type="GO" id="GO:0005262">
    <property type="term" value="F:calcium channel activity"/>
    <property type="evidence" value="ECO:0007669"/>
    <property type="project" value="TreeGrafter"/>
</dbReference>
<feature type="transmembrane region" description="Helical" evidence="5">
    <location>
        <begin position="306"/>
        <end position="325"/>
    </location>
</feature>
<evidence type="ECO:0000313" key="7">
    <source>
        <dbReference type="EMBL" id="TGY88330.1"/>
    </source>
</evidence>
<dbReference type="PANTHER" id="PTHR10846:SF8">
    <property type="entry name" value="INNER MEMBRANE PROTEIN YRBG"/>
    <property type="match status" value="1"/>
</dbReference>
<dbReference type="InterPro" id="IPR004481">
    <property type="entry name" value="K/Na/Ca-exchanger"/>
</dbReference>
<dbReference type="AlphaFoldDB" id="A0A4S2GYM5"/>
<dbReference type="InterPro" id="IPR004837">
    <property type="entry name" value="NaCa_Exmemb"/>
</dbReference>
<feature type="transmembrane region" description="Helical" evidence="5">
    <location>
        <begin position="177"/>
        <end position="196"/>
    </location>
</feature>
<feature type="transmembrane region" description="Helical" evidence="5">
    <location>
        <begin position="37"/>
        <end position="64"/>
    </location>
</feature>
<evidence type="ECO:0000256" key="1">
    <source>
        <dbReference type="ARBA" id="ARBA00004141"/>
    </source>
</evidence>
<feature type="transmembrane region" description="Helical" evidence="5">
    <location>
        <begin position="70"/>
        <end position="94"/>
    </location>
</feature>
<dbReference type="EMBL" id="SRXW01000003">
    <property type="protein sequence ID" value="TGY88330.1"/>
    <property type="molecule type" value="Genomic_DNA"/>
</dbReference>
<gene>
    <name evidence="7" type="ORF">E5163_10935</name>
</gene>
<feature type="domain" description="Sodium/calcium exchanger membrane region" evidence="6">
    <location>
        <begin position="178"/>
        <end position="321"/>
    </location>
</feature>
<dbReference type="Gene3D" id="1.20.1420.30">
    <property type="entry name" value="NCX, central ion-binding region"/>
    <property type="match status" value="1"/>
</dbReference>
<reference evidence="7 8" key="1">
    <citation type="journal article" date="2017" name="Int. J. Syst. Evol. Microbiol.">
        <title>Marinicauda algicola sp. nov., isolated from a marine red alga Rhodosorus marinus.</title>
        <authorList>
            <person name="Jeong S.E."/>
            <person name="Jeon S.H."/>
            <person name="Chun B.H."/>
            <person name="Kim D.W."/>
            <person name="Jeon C.O."/>
        </authorList>
    </citation>
    <scope>NUCLEOTIDE SEQUENCE [LARGE SCALE GENOMIC DNA]</scope>
    <source>
        <strain evidence="7 8">JCM 31718</strain>
    </source>
</reference>
<evidence type="ECO:0000256" key="2">
    <source>
        <dbReference type="ARBA" id="ARBA00022692"/>
    </source>
</evidence>
<dbReference type="NCBIfam" id="TIGR00367">
    <property type="entry name" value="calcium/sodium antiporter"/>
    <property type="match status" value="1"/>
</dbReference>
<feature type="transmembrane region" description="Helical" evidence="5">
    <location>
        <begin position="106"/>
        <end position="122"/>
    </location>
</feature>
<feature type="domain" description="Sodium/calcium exchanger membrane region" evidence="6">
    <location>
        <begin position="7"/>
        <end position="147"/>
    </location>
</feature>
<feature type="transmembrane region" description="Helical" evidence="5">
    <location>
        <begin position="6"/>
        <end position="25"/>
    </location>
</feature>
<keyword evidence="2 5" id="KW-0812">Transmembrane</keyword>
<evidence type="ECO:0000256" key="4">
    <source>
        <dbReference type="ARBA" id="ARBA00023136"/>
    </source>
</evidence>
<name>A0A4S2GYM5_9PROT</name>
<keyword evidence="4 5" id="KW-0472">Membrane</keyword>
<evidence type="ECO:0000259" key="6">
    <source>
        <dbReference type="Pfam" id="PF01699"/>
    </source>
</evidence>
<dbReference type="GO" id="GO:0006874">
    <property type="term" value="P:intracellular calcium ion homeostasis"/>
    <property type="evidence" value="ECO:0007669"/>
    <property type="project" value="TreeGrafter"/>
</dbReference>
<proteinExistence type="predicted"/>
<feature type="transmembrane region" description="Helical" evidence="5">
    <location>
        <begin position="283"/>
        <end position="299"/>
    </location>
</feature>
<sequence>MPLAIDIAFVVAGIAVLLVGGDFLVRGAVALANKAGIPPLLVGLTIVAFGTSAPEMVVSAAAAISNAPGLAVGNIVGSNIANIFLVLGLPAMLMPMATSAPGIRRNAVIALGAALLLVALTWDRSLSLSDGLILGAGIIAYILYLAINAGRAQGDPVIAELTEAATGEHLPHSNARILLLVLAGIVFLPVGANLIVEGASDIAALMGVSEAVIGLTVIAFGTSLPELATAAVAALKRHSEVAIGNVIGSNIFNVFAVGGITGISAGLIRGGAPIEPEFFQLDYWVMIAASVIALALIVRRKPISRLTGAVLFAGYIGYIAALAYVNLA</sequence>
<accession>A0A4S2GYM5</accession>
<evidence type="ECO:0000256" key="3">
    <source>
        <dbReference type="ARBA" id="ARBA00022989"/>
    </source>
</evidence>